<accession>A0A8K0DBW7</accession>
<reference evidence="3" key="1">
    <citation type="submission" date="2019-08" db="EMBL/GenBank/DDBJ databases">
        <title>The genome of the North American firefly Photinus pyralis.</title>
        <authorList>
            <consortium name="Photinus pyralis genome working group"/>
            <person name="Fallon T.R."/>
            <person name="Sander Lower S.E."/>
            <person name="Weng J.-K."/>
        </authorList>
    </citation>
    <scope>NUCLEOTIDE SEQUENCE</scope>
    <source>
        <strain evidence="3">TRF0915ILg1</strain>
        <tissue evidence="3">Whole body</tissue>
    </source>
</reference>
<name>A0A8K0DBW7_IGNLU</name>
<dbReference type="OrthoDB" id="6755745at2759"/>
<keyword evidence="1" id="KW-0472">Membrane</keyword>
<evidence type="ECO:0000313" key="4">
    <source>
        <dbReference type="Proteomes" id="UP000801492"/>
    </source>
</evidence>
<dbReference type="PANTHER" id="PTHR31649:SF10">
    <property type="entry name" value="IP19903P-RELATED"/>
    <property type="match status" value="1"/>
</dbReference>
<feature type="signal peptide" evidence="2">
    <location>
        <begin position="1"/>
        <end position="19"/>
    </location>
</feature>
<keyword evidence="1" id="KW-0812">Transmembrane</keyword>
<evidence type="ECO:0000256" key="1">
    <source>
        <dbReference type="SAM" id="Phobius"/>
    </source>
</evidence>
<organism evidence="3 4">
    <name type="scientific">Ignelater luminosus</name>
    <name type="common">Cucubano</name>
    <name type="synonym">Pyrophorus luminosus</name>
    <dbReference type="NCBI Taxonomy" id="2038154"/>
    <lineage>
        <taxon>Eukaryota</taxon>
        <taxon>Metazoa</taxon>
        <taxon>Ecdysozoa</taxon>
        <taxon>Arthropoda</taxon>
        <taxon>Hexapoda</taxon>
        <taxon>Insecta</taxon>
        <taxon>Pterygota</taxon>
        <taxon>Neoptera</taxon>
        <taxon>Endopterygota</taxon>
        <taxon>Coleoptera</taxon>
        <taxon>Polyphaga</taxon>
        <taxon>Elateriformia</taxon>
        <taxon>Elateroidea</taxon>
        <taxon>Elateridae</taxon>
        <taxon>Agrypninae</taxon>
        <taxon>Pyrophorini</taxon>
        <taxon>Ignelater</taxon>
    </lineage>
</organism>
<comment type="caution">
    <text evidence="3">The sequence shown here is derived from an EMBL/GenBank/DDBJ whole genome shotgun (WGS) entry which is preliminary data.</text>
</comment>
<sequence>MNTKVVLSVVLCFIFTINADFVEDYCWRDYDGVIPSDAFKAGIDRDAKPIYIGQVLFGDKLIPGKIHHGTNEIHIEYDVTAHRINETIKILCTKHPEHFKWIKTEKQNVFDLGKENNLFEGGFEKGVTTYIGRIWSFDELTVGKVICWPTHCIPLSTVEKDQYHYHSTFEILTYDSNGKEGINTSETTTKALVKERLVAPKRSLSPAWYIFLVIGTAVLIIIVIILIRRR</sequence>
<dbReference type="EMBL" id="VTPC01001763">
    <property type="protein sequence ID" value="KAF2901241.1"/>
    <property type="molecule type" value="Genomic_DNA"/>
</dbReference>
<dbReference type="InterPro" id="IPR006616">
    <property type="entry name" value="DM9_repeat"/>
</dbReference>
<dbReference type="AlphaFoldDB" id="A0A8K0DBW7"/>
<dbReference type="SMART" id="SM00696">
    <property type="entry name" value="DM9"/>
    <property type="match status" value="1"/>
</dbReference>
<keyword evidence="1" id="KW-1133">Transmembrane helix</keyword>
<proteinExistence type="predicted"/>
<keyword evidence="2" id="KW-0732">Signal</keyword>
<dbReference type="Proteomes" id="UP000801492">
    <property type="component" value="Unassembled WGS sequence"/>
</dbReference>
<evidence type="ECO:0000256" key="2">
    <source>
        <dbReference type="SAM" id="SignalP"/>
    </source>
</evidence>
<protein>
    <submittedName>
        <fullName evidence="3">Uncharacterized protein</fullName>
    </submittedName>
</protein>
<keyword evidence="4" id="KW-1185">Reference proteome</keyword>
<gene>
    <name evidence="3" type="ORF">ILUMI_04945</name>
</gene>
<evidence type="ECO:0000313" key="3">
    <source>
        <dbReference type="EMBL" id="KAF2901241.1"/>
    </source>
</evidence>
<dbReference type="Pfam" id="PF11901">
    <property type="entry name" value="DM9"/>
    <property type="match status" value="1"/>
</dbReference>
<dbReference type="PANTHER" id="PTHR31649">
    <property type="entry name" value="AGAP009604-PA"/>
    <property type="match status" value="1"/>
</dbReference>
<feature type="transmembrane region" description="Helical" evidence="1">
    <location>
        <begin position="207"/>
        <end position="227"/>
    </location>
</feature>
<feature type="chain" id="PRO_5035466210" evidence="2">
    <location>
        <begin position="20"/>
        <end position="230"/>
    </location>
</feature>